<accession>A0A7M2YX32</accession>
<gene>
    <name evidence="1" type="ORF">Gocc_1866</name>
</gene>
<comment type="caution">
    <text evidence="1">The sequence shown here is derived from an EMBL/GenBank/DDBJ whole genome shotgun (WGS) entry which is preliminary data.</text>
</comment>
<evidence type="ECO:0000313" key="2">
    <source>
        <dbReference type="Proteomes" id="UP000254134"/>
    </source>
</evidence>
<dbReference type="RefSeq" id="WP_181813528.1">
    <property type="nucleotide sequence ID" value="NZ_QQZY01000004.1"/>
</dbReference>
<sequence length="257" mass="27788">MPGTAKPYAVLSCHVERILDDRVWHAYLELVRRRPGGFVVASLVRPADAAHGESERVWLERARLLAAEGPFGHHTHWTSPDHARPADDEDTAARVLREGAWLRGHGLEPTVFCGGGWYTDASVAGACALLGYVDCTPRMARPTYLPEGAPWAQLGAPARVETAHGDVLAIPTTRSLGDLVRAAARPSRLPEPVVHGYLHDTDLLDARRRRALVVALTALGRRYAVGEIDGCAARVAESAVRVPWQAVARGRASGGEE</sequence>
<organism evidence="1 2">
    <name type="scientific">Gaiella occulta</name>
    <dbReference type="NCBI Taxonomy" id="1002870"/>
    <lineage>
        <taxon>Bacteria</taxon>
        <taxon>Bacillati</taxon>
        <taxon>Actinomycetota</taxon>
        <taxon>Thermoleophilia</taxon>
        <taxon>Gaiellales</taxon>
        <taxon>Gaiellaceae</taxon>
        <taxon>Gaiella</taxon>
    </lineage>
</organism>
<keyword evidence="2" id="KW-1185">Reference proteome</keyword>
<dbReference type="AlphaFoldDB" id="A0A7M2YX32"/>
<name>A0A7M2YX32_9ACTN</name>
<reference evidence="2" key="2">
    <citation type="journal article" date="2019" name="MicrobiologyOpen">
        <title>High-quality draft genome sequence of Gaiella occulta isolated from a 150 meter deep mineral water borehole and comparison with the genome sequences of other deep-branching lineages of the phylum Actinobacteria.</title>
        <authorList>
            <person name="Severino R."/>
            <person name="Froufe H.J.C."/>
            <person name="Barroso C."/>
            <person name="Albuquerque L."/>
            <person name="Lobo-da-Cunha A."/>
            <person name="da Costa M.S."/>
            <person name="Egas C."/>
        </authorList>
    </citation>
    <scope>NUCLEOTIDE SEQUENCE [LARGE SCALE GENOMIC DNA]</scope>
    <source>
        <strain evidence="2">F2-233</strain>
    </source>
</reference>
<evidence type="ECO:0000313" key="1">
    <source>
        <dbReference type="EMBL" id="RDI74290.1"/>
    </source>
</evidence>
<dbReference type="EMBL" id="QQZY01000004">
    <property type="protein sequence ID" value="RDI74290.1"/>
    <property type="molecule type" value="Genomic_DNA"/>
</dbReference>
<reference evidence="1 2" key="1">
    <citation type="submission" date="2018-07" db="EMBL/GenBank/DDBJ databases">
        <title>High-quality-draft genome sequence of Gaiella occulta.</title>
        <authorList>
            <person name="Severino R."/>
            <person name="Froufe H.J.C."/>
            <person name="Rainey F.A."/>
            <person name="Barroso C."/>
            <person name="Albuquerque L."/>
            <person name="Lobo-Da-Cunha A."/>
            <person name="Da Costa M.S."/>
            <person name="Egas C."/>
        </authorList>
    </citation>
    <scope>NUCLEOTIDE SEQUENCE [LARGE SCALE GENOMIC DNA]</scope>
    <source>
        <strain evidence="1 2">F2-233</strain>
    </source>
</reference>
<protein>
    <recommendedName>
        <fullName evidence="3">Polysaccharide deacetylase</fullName>
    </recommendedName>
</protein>
<evidence type="ECO:0008006" key="3">
    <source>
        <dbReference type="Google" id="ProtNLM"/>
    </source>
</evidence>
<proteinExistence type="predicted"/>
<dbReference type="Proteomes" id="UP000254134">
    <property type="component" value="Unassembled WGS sequence"/>
</dbReference>